<name>A0A938YCJ5_9ACTN</name>
<organism evidence="2 3">
    <name type="scientific">Nakamurella flavida</name>
    <dbReference type="NCBI Taxonomy" id="363630"/>
    <lineage>
        <taxon>Bacteria</taxon>
        <taxon>Bacillati</taxon>
        <taxon>Actinomycetota</taxon>
        <taxon>Actinomycetes</taxon>
        <taxon>Nakamurellales</taxon>
        <taxon>Nakamurellaceae</taxon>
        <taxon>Nakamurella</taxon>
    </lineage>
</organism>
<dbReference type="EMBL" id="JAERWL010000002">
    <property type="protein sequence ID" value="MBM9475161.1"/>
    <property type="molecule type" value="Genomic_DNA"/>
</dbReference>
<evidence type="ECO:0000256" key="1">
    <source>
        <dbReference type="ARBA" id="ARBA00023002"/>
    </source>
</evidence>
<comment type="caution">
    <text evidence="2">The sequence shown here is derived from an EMBL/GenBank/DDBJ whole genome shotgun (WGS) entry which is preliminary data.</text>
</comment>
<keyword evidence="1" id="KW-0560">Oxidoreductase</keyword>
<evidence type="ECO:0000313" key="2">
    <source>
        <dbReference type="EMBL" id="MBM9475161.1"/>
    </source>
</evidence>
<dbReference type="SUPFAM" id="SSF51730">
    <property type="entry name" value="FAD-linked oxidoreductase"/>
    <property type="match status" value="1"/>
</dbReference>
<accession>A0A938YCJ5</accession>
<dbReference type="Gene3D" id="3.20.20.220">
    <property type="match status" value="1"/>
</dbReference>
<dbReference type="GO" id="GO:0016491">
    <property type="term" value="F:oxidoreductase activity"/>
    <property type="evidence" value="ECO:0007669"/>
    <property type="project" value="UniProtKB-KW"/>
</dbReference>
<sequence>MDLVQRLGRGEGGFLLFGLTPPKASAAGVDLDRIAGSTVARLQSLDPDGVVIYDILEERDRNPETRPFPFLPTLDPADYLDQHLAGWTKPAIVYRAVGKYPEDHLSEWLRQQPTDRVATVLVGASSSAHPGLTTLPRAQELRQQTQPDLLTGAVVIPERHTNRGDEHLRMLAKQTAGCSFFVSQVLYDADAAKNLVSDYRDECDARGVAPRPIAFTLSVCGSLKTLQFLTWLGVQVPRWMQRDLERSQDTLAASLDHSRAVGLDMLDYCRRLGVPAGLNIESVSARRVEIDAAVQLASELRPALHA</sequence>
<protein>
    <submittedName>
        <fullName evidence="2">Methylenetetrahydrofolate reductase</fullName>
    </submittedName>
</protein>
<dbReference type="RefSeq" id="WP_205255305.1">
    <property type="nucleotide sequence ID" value="NZ_BAAAPV010000001.1"/>
</dbReference>
<gene>
    <name evidence="2" type="ORF">JL107_01760</name>
</gene>
<dbReference type="InterPro" id="IPR029041">
    <property type="entry name" value="FAD-linked_oxidoreductase-like"/>
</dbReference>
<keyword evidence="3" id="KW-1185">Reference proteome</keyword>
<reference evidence="2" key="1">
    <citation type="submission" date="2021-01" db="EMBL/GenBank/DDBJ databases">
        <title>KCTC 19127 draft genome.</title>
        <authorList>
            <person name="An D."/>
        </authorList>
    </citation>
    <scope>NUCLEOTIDE SEQUENCE</scope>
    <source>
        <strain evidence="2">KCTC 19127</strain>
    </source>
</reference>
<dbReference type="AlphaFoldDB" id="A0A938YCJ5"/>
<proteinExistence type="predicted"/>
<dbReference type="Proteomes" id="UP000663801">
    <property type="component" value="Unassembled WGS sequence"/>
</dbReference>
<evidence type="ECO:0000313" key="3">
    <source>
        <dbReference type="Proteomes" id="UP000663801"/>
    </source>
</evidence>